<gene>
    <name evidence="2" type="ORF">E9934_04565</name>
</gene>
<dbReference type="AlphaFoldDB" id="A0A4S8NLK0"/>
<dbReference type="InterPro" id="IPR000073">
    <property type="entry name" value="AB_hydrolase_1"/>
</dbReference>
<dbReference type="PANTHER" id="PTHR43798">
    <property type="entry name" value="MONOACYLGLYCEROL LIPASE"/>
    <property type="match status" value="1"/>
</dbReference>
<sequence length="290" mass="31884">MAISEVLGEEHVVELAAGPIAYRVCGQGLPVVLVHGGLANADLWREVVPALRDRGAYRLISPDWPMGSHRHPMRPGADVTPPGIVRIIVDFLDELGLDRVVIVANDAGGAISQMLAAAHPERIDRLVLTSCDQHLQFPPRYLKPVRWLAATGLGDAIARSFGRRVVHGPFFWSVARRPLPAGIRASYLSPMLEDRRIRDELVRFFRGTRPRHTLAAARALKDFDRPALVLWGGSDLWFSRRGGRRLARTMPNGRFAVIPGARTFVPEDAPVELAERVAAFLDETAPAASA</sequence>
<keyword evidence="3" id="KW-1185">Reference proteome</keyword>
<dbReference type="SUPFAM" id="SSF53474">
    <property type="entry name" value="alpha/beta-Hydrolases"/>
    <property type="match status" value="1"/>
</dbReference>
<dbReference type="EMBL" id="STGW01000002">
    <property type="protein sequence ID" value="THV17748.1"/>
    <property type="molecule type" value="Genomic_DNA"/>
</dbReference>
<dbReference type="GO" id="GO:0016787">
    <property type="term" value="F:hydrolase activity"/>
    <property type="evidence" value="ECO:0007669"/>
    <property type="project" value="UniProtKB-KW"/>
</dbReference>
<evidence type="ECO:0000313" key="2">
    <source>
        <dbReference type="EMBL" id="THV17748.1"/>
    </source>
</evidence>
<dbReference type="Pfam" id="PF00561">
    <property type="entry name" value="Abhydrolase_1"/>
    <property type="match status" value="1"/>
</dbReference>
<keyword evidence="2" id="KW-0378">Hydrolase</keyword>
<dbReference type="InterPro" id="IPR050266">
    <property type="entry name" value="AB_hydrolase_sf"/>
</dbReference>
<dbReference type="PANTHER" id="PTHR43798:SF24">
    <property type="entry name" value="CIS-3-ALKYL-4-ALKYLOXETAN-2-ONE DECARBOXYLASE"/>
    <property type="match status" value="1"/>
</dbReference>
<evidence type="ECO:0000313" key="3">
    <source>
        <dbReference type="Proteomes" id="UP000307087"/>
    </source>
</evidence>
<comment type="caution">
    <text evidence="2">The sequence shown here is derived from an EMBL/GenBank/DDBJ whole genome shotgun (WGS) entry which is preliminary data.</text>
</comment>
<feature type="domain" description="AB hydrolase-1" evidence="1">
    <location>
        <begin position="30"/>
        <end position="268"/>
    </location>
</feature>
<reference evidence="2 3" key="1">
    <citation type="journal article" date="2009" name="Int. J. Syst. Evol. Microbiol.">
        <title>Nocardioides caeni sp. nov., isolated from wastewater.</title>
        <authorList>
            <person name="Yoon J.H."/>
            <person name="Kang S.J."/>
            <person name="Park S."/>
            <person name="Kim W."/>
            <person name="Oh T.K."/>
        </authorList>
    </citation>
    <scope>NUCLEOTIDE SEQUENCE [LARGE SCALE GENOMIC DNA]</scope>
    <source>
        <strain evidence="2 3">DSM 23134</strain>
    </source>
</reference>
<name>A0A4S8NLK0_9ACTN</name>
<dbReference type="GO" id="GO:0016020">
    <property type="term" value="C:membrane"/>
    <property type="evidence" value="ECO:0007669"/>
    <property type="project" value="TreeGrafter"/>
</dbReference>
<proteinExistence type="predicted"/>
<dbReference type="RefSeq" id="WP_136561683.1">
    <property type="nucleotide sequence ID" value="NZ_BAABLS010000001.1"/>
</dbReference>
<dbReference type="Gene3D" id="3.40.50.1820">
    <property type="entry name" value="alpha/beta hydrolase"/>
    <property type="match status" value="1"/>
</dbReference>
<organism evidence="2 3">
    <name type="scientific">Nocardioides caeni</name>
    <dbReference type="NCBI Taxonomy" id="574700"/>
    <lineage>
        <taxon>Bacteria</taxon>
        <taxon>Bacillati</taxon>
        <taxon>Actinomycetota</taxon>
        <taxon>Actinomycetes</taxon>
        <taxon>Propionibacteriales</taxon>
        <taxon>Nocardioidaceae</taxon>
        <taxon>Nocardioides</taxon>
    </lineage>
</organism>
<accession>A0A4S8NLK0</accession>
<dbReference type="Proteomes" id="UP000307087">
    <property type="component" value="Unassembled WGS sequence"/>
</dbReference>
<dbReference type="OrthoDB" id="3400345at2"/>
<protein>
    <submittedName>
        <fullName evidence="2">Alpha/beta hydrolase</fullName>
    </submittedName>
</protein>
<evidence type="ECO:0000259" key="1">
    <source>
        <dbReference type="Pfam" id="PF00561"/>
    </source>
</evidence>
<dbReference type="InterPro" id="IPR029058">
    <property type="entry name" value="AB_hydrolase_fold"/>
</dbReference>
<dbReference type="PRINTS" id="PR00111">
    <property type="entry name" value="ABHYDROLASE"/>
</dbReference>